<gene>
    <name evidence="1" type="ORF">AVDCRST_MAG55-797</name>
</gene>
<protein>
    <submittedName>
        <fullName evidence="1">Uncharacterized protein</fullName>
    </submittedName>
</protein>
<dbReference type="AlphaFoldDB" id="A0A6J4P101"/>
<feature type="non-terminal residue" evidence="1">
    <location>
        <position position="50"/>
    </location>
</feature>
<evidence type="ECO:0000313" key="1">
    <source>
        <dbReference type="EMBL" id="CAA9403168.1"/>
    </source>
</evidence>
<reference evidence="1" key="1">
    <citation type="submission" date="2020-02" db="EMBL/GenBank/DDBJ databases">
        <authorList>
            <person name="Meier V. D."/>
        </authorList>
    </citation>
    <scope>NUCLEOTIDE SEQUENCE</scope>
    <source>
        <strain evidence="1">AVDCRST_MAG55</strain>
    </source>
</reference>
<accession>A0A6J4P101</accession>
<organism evidence="1">
    <name type="scientific">uncultured Rubrobacteraceae bacterium</name>
    <dbReference type="NCBI Taxonomy" id="349277"/>
    <lineage>
        <taxon>Bacteria</taxon>
        <taxon>Bacillati</taxon>
        <taxon>Actinomycetota</taxon>
        <taxon>Rubrobacteria</taxon>
        <taxon>Rubrobacterales</taxon>
        <taxon>Rubrobacteraceae</taxon>
        <taxon>environmental samples</taxon>
    </lineage>
</organism>
<sequence length="50" mass="5743">ATFPRAVCGEVRRGGARGPKHLRDGRRLGYPADEDCYLVLPRMRFLRTRV</sequence>
<feature type="non-terminal residue" evidence="1">
    <location>
        <position position="1"/>
    </location>
</feature>
<proteinExistence type="predicted"/>
<name>A0A6J4P101_9ACTN</name>
<dbReference type="EMBL" id="CADCUZ010000033">
    <property type="protein sequence ID" value="CAA9403168.1"/>
    <property type="molecule type" value="Genomic_DNA"/>
</dbReference>